<evidence type="ECO:0000256" key="1">
    <source>
        <dbReference type="SAM" id="Phobius"/>
    </source>
</evidence>
<evidence type="ECO:0000313" key="2">
    <source>
        <dbReference type="EMBL" id="WNY23111.1"/>
    </source>
</evidence>
<keyword evidence="1" id="KW-0472">Membrane</keyword>
<name>A0AA96UYP2_9EURY</name>
<feature type="transmembrane region" description="Helical" evidence="1">
    <location>
        <begin position="57"/>
        <end position="78"/>
    </location>
</feature>
<dbReference type="RefSeq" id="WP_316558115.1">
    <property type="nucleotide sequence ID" value="NZ_CP131059.1"/>
</dbReference>
<keyword evidence="3" id="KW-1185">Reference proteome</keyword>
<dbReference type="Proteomes" id="UP001302978">
    <property type="component" value="Chromosome"/>
</dbReference>
<feature type="transmembrane region" description="Helical" evidence="1">
    <location>
        <begin position="25"/>
        <end position="45"/>
    </location>
</feature>
<evidence type="ECO:0008006" key="4">
    <source>
        <dbReference type="Google" id="ProtNLM"/>
    </source>
</evidence>
<accession>A0AA96UYP2</accession>
<proteinExistence type="predicted"/>
<keyword evidence="1" id="KW-0812">Transmembrane</keyword>
<reference evidence="2 3" key="1">
    <citation type="submission" date="2023-07" db="EMBL/GenBank/DDBJ databases">
        <title>Closed genoem sequence of Methanomicrococcus sp. Hf6.</title>
        <authorList>
            <person name="Poehlein A."/>
            <person name="Protasov E."/>
            <person name="Platt K."/>
            <person name="Reeh H."/>
            <person name="Daniel R."/>
            <person name="Brune A."/>
        </authorList>
    </citation>
    <scope>NUCLEOTIDE SEQUENCE [LARGE SCALE GENOMIC DNA]</scope>
    <source>
        <strain evidence="2 3">Hf6</strain>
    </source>
</reference>
<feature type="transmembrane region" description="Helical" evidence="1">
    <location>
        <begin position="201"/>
        <end position="221"/>
    </location>
</feature>
<protein>
    <recommendedName>
        <fullName evidence="4">Cytochrome B</fullName>
    </recommendedName>
</protein>
<dbReference type="Gene3D" id="1.20.950.20">
    <property type="entry name" value="Transmembrane di-heme cytochromes, Chain C"/>
    <property type="match status" value="1"/>
</dbReference>
<dbReference type="SUPFAM" id="SSF81342">
    <property type="entry name" value="Transmembrane di-heme cytochromes"/>
    <property type="match status" value="1"/>
</dbReference>
<feature type="transmembrane region" description="Helical" evidence="1">
    <location>
        <begin position="171"/>
        <end position="189"/>
    </location>
</feature>
<dbReference type="EMBL" id="CP131059">
    <property type="protein sequence ID" value="WNY23111.1"/>
    <property type="molecule type" value="Genomic_DNA"/>
</dbReference>
<feature type="transmembrane region" description="Helical" evidence="1">
    <location>
        <begin position="145"/>
        <end position="165"/>
    </location>
</feature>
<dbReference type="AlphaFoldDB" id="A0AA96UYP2"/>
<dbReference type="GO" id="GO:0022904">
    <property type="term" value="P:respiratory electron transport chain"/>
    <property type="evidence" value="ECO:0007669"/>
    <property type="project" value="InterPro"/>
</dbReference>
<organism evidence="2 3">
    <name type="scientific">Methanimicrococcus hongohii</name>
    <dbReference type="NCBI Taxonomy" id="3028295"/>
    <lineage>
        <taxon>Archaea</taxon>
        <taxon>Methanobacteriati</taxon>
        <taxon>Methanobacteriota</taxon>
        <taxon>Stenosarchaea group</taxon>
        <taxon>Methanomicrobia</taxon>
        <taxon>Methanosarcinales</taxon>
        <taxon>Methanosarcinaceae</taxon>
        <taxon>Methanimicrococcus</taxon>
    </lineage>
</organism>
<keyword evidence="1" id="KW-1133">Transmembrane helix</keyword>
<evidence type="ECO:0000313" key="3">
    <source>
        <dbReference type="Proteomes" id="UP001302978"/>
    </source>
</evidence>
<dbReference type="KEGG" id="mehf:MmiHf6_04130"/>
<gene>
    <name evidence="2" type="ORF">MmiHf6_04130</name>
</gene>
<dbReference type="GeneID" id="85194896"/>
<dbReference type="InterPro" id="IPR016174">
    <property type="entry name" value="Di-haem_cyt_TM"/>
</dbReference>
<sequence>MSSSAQKTDKIVVERYNWVERWTHTFHAIAMLTLIFTGLAIYFGWGEIISYHNARLLHMFMVPVLLVTNWILVPYGILSHGWQEGGVKGIIKHFYYSYIFNKEDYYRLKGMILNFFGKQEKYPEFTVYNKATGHYRTKLHPMFKIFIVLEGMCIFLILITGIVLYAVDWNIVGIPIAHWLIIIFGWISPILDMNALEFARWLHLALTYFFIFELICHAFILEFDTKVFKYWRSIFIDGKEYLDSPVVQVIDEDDHEH</sequence>
<dbReference type="GO" id="GO:0016020">
    <property type="term" value="C:membrane"/>
    <property type="evidence" value="ECO:0007669"/>
    <property type="project" value="InterPro"/>
</dbReference>